<keyword evidence="3" id="KW-1185">Reference proteome</keyword>
<feature type="domain" description="VWFA" evidence="1">
    <location>
        <begin position="593"/>
        <end position="768"/>
    </location>
</feature>
<evidence type="ECO:0000259" key="1">
    <source>
        <dbReference type="PROSITE" id="PS50234"/>
    </source>
</evidence>
<name>A0A2S6GL53_9PSEU</name>
<proteinExistence type="predicted"/>
<protein>
    <submittedName>
        <fullName evidence="2">von Willebrand factor type A domain-containing protein</fullName>
    </submittedName>
</protein>
<dbReference type="Pfam" id="PF13531">
    <property type="entry name" value="SBP_bac_11"/>
    <property type="match status" value="1"/>
</dbReference>
<evidence type="ECO:0000313" key="2">
    <source>
        <dbReference type="EMBL" id="PPK65881.1"/>
    </source>
</evidence>
<dbReference type="InterPro" id="IPR029787">
    <property type="entry name" value="Nucleotide_cyclase"/>
</dbReference>
<reference evidence="2 3" key="1">
    <citation type="submission" date="2018-02" db="EMBL/GenBank/DDBJ databases">
        <title>Genomic Encyclopedia of Archaeal and Bacterial Type Strains, Phase II (KMG-II): from individual species to whole genera.</title>
        <authorList>
            <person name="Goeker M."/>
        </authorList>
    </citation>
    <scope>NUCLEOTIDE SEQUENCE [LARGE SCALE GENOMIC DNA]</scope>
    <source>
        <strain evidence="2 3">YU 961-1</strain>
    </source>
</reference>
<accession>A0A2S6GL53</accession>
<evidence type="ECO:0000313" key="3">
    <source>
        <dbReference type="Proteomes" id="UP000239203"/>
    </source>
</evidence>
<dbReference type="Gene3D" id="3.30.70.1230">
    <property type="entry name" value="Nucleotide cyclase"/>
    <property type="match status" value="1"/>
</dbReference>
<dbReference type="AlphaFoldDB" id="A0A2S6GL53"/>
<comment type="caution">
    <text evidence="2">The sequence shown here is derived from an EMBL/GenBank/DDBJ whole genome shotgun (WGS) entry which is preliminary data.</text>
</comment>
<dbReference type="PROSITE" id="PS50234">
    <property type="entry name" value="VWFA"/>
    <property type="match status" value="1"/>
</dbReference>
<organism evidence="2 3">
    <name type="scientific">Actinokineospora auranticolor</name>
    <dbReference type="NCBI Taxonomy" id="155976"/>
    <lineage>
        <taxon>Bacteria</taxon>
        <taxon>Bacillati</taxon>
        <taxon>Actinomycetota</taxon>
        <taxon>Actinomycetes</taxon>
        <taxon>Pseudonocardiales</taxon>
        <taxon>Pseudonocardiaceae</taxon>
        <taxon>Actinokineospora</taxon>
    </lineage>
</organism>
<dbReference type="RefSeq" id="WP_104480856.1">
    <property type="nucleotide sequence ID" value="NZ_CP154825.1"/>
</dbReference>
<dbReference type="Gene3D" id="3.40.50.410">
    <property type="entry name" value="von Willebrand factor, type A domain"/>
    <property type="match status" value="1"/>
</dbReference>
<dbReference type="EMBL" id="PTIX01000012">
    <property type="protein sequence ID" value="PPK65881.1"/>
    <property type="molecule type" value="Genomic_DNA"/>
</dbReference>
<dbReference type="OrthoDB" id="3482507at2"/>
<dbReference type="CDD" id="cd00198">
    <property type="entry name" value="vWFA"/>
    <property type="match status" value="1"/>
</dbReference>
<gene>
    <name evidence="2" type="ORF">CLV40_112144</name>
</gene>
<dbReference type="Proteomes" id="UP000239203">
    <property type="component" value="Unassembled WGS sequence"/>
</dbReference>
<dbReference type="InterPro" id="IPR002035">
    <property type="entry name" value="VWF_A"/>
</dbReference>
<sequence>MRRPQDLHTTILAVDVERFGDPRRTDRDRSIVRAGLHDALRRAMDRARIPWGEHENTGDGLLMLLSGVAKGELVSSLPHELAAALREHNADHNPEARIRLRVVVHAGEVGTDAEGRVGNDLNHAFRLLDSAALRKALADSPGVLAVAVSDWFHEHVLKHQPAANPAIYHPSTVRKKETRTTAWIATPDYPTIRSTRPKVHFPHLRVPALPKISLPRPKWEPVGLALLLCLALTTNVLASATAPVAACANPVQLNVLTSTELAPTLRQLALEFERVANRADDDGCRKARVLVVADTYSGAVDALGRGWAGINDARDHGPEPHVWIPDSSTDVAHVTARLAAAAGIGAVPQPRPGIARSPLVLAVPPDVVGDLRPDRQRFDWASVDRARDTIAFARPDPDASSAGMLATIALYRHRLGRGVLDTAAMSDADVPRRAHDVELTVPATEQADSGALLCALRSSPGRMAVLVSEKAALDYNRGALVNTPCAGTKPDRPLTLLYPRDGTPVLDHPYVVMRWTDRPENPRRAQVIDQFHGYLLARAAQETLRNDGFRNVNGRPGPYEGPVQEWPAALEVGADTDDEAVLRTARKARVPARVLFAVDTAASMSQPSGDGTRGQAAANAIRDLLPLFGARDEVGLATSSGVVVELGRGNSTAVRSTLRPTPPPSPGATDVYGLLNAGVDHLRAKSEQTDNDLLILFTDGATANQALVDLTELKRRVSAPSPSTEVLVVSLSTDRCFLTGLREVADATGGWCLDAAGAAALADLPSRVAAGLWRRD</sequence>
<dbReference type="SUPFAM" id="SSF53300">
    <property type="entry name" value="vWA-like"/>
    <property type="match status" value="1"/>
</dbReference>
<dbReference type="InterPro" id="IPR036465">
    <property type="entry name" value="vWFA_dom_sf"/>
</dbReference>